<keyword evidence="3" id="KW-1185">Reference proteome</keyword>
<keyword evidence="1" id="KW-0472">Membrane</keyword>
<keyword evidence="1" id="KW-1133">Transmembrane helix</keyword>
<gene>
    <name evidence="2" type="ORF">Q9L58_008526</name>
</gene>
<proteinExistence type="predicted"/>
<reference evidence="2 3" key="1">
    <citation type="submission" date="2024-02" db="EMBL/GenBank/DDBJ databases">
        <title>Discinaceae phylogenomics.</title>
        <authorList>
            <person name="Dirks A.C."/>
            <person name="James T.Y."/>
        </authorList>
    </citation>
    <scope>NUCLEOTIDE SEQUENCE [LARGE SCALE GENOMIC DNA]</scope>
    <source>
        <strain evidence="2 3">ACD0624</strain>
    </source>
</reference>
<evidence type="ECO:0000256" key="1">
    <source>
        <dbReference type="SAM" id="Phobius"/>
    </source>
</evidence>
<evidence type="ECO:0000313" key="2">
    <source>
        <dbReference type="EMBL" id="KAL0632595.1"/>
    </source>
</evidence>
<evidence type="ECO:0000313" key="3">
    <source>
        <dbReference type="Proteomes" id="UP001447188"/>
    </source>
</evidence>
<accession>A0ABR3G9I1</accession>
<organism evidence="2 3">
    <name type="scientific">Discina gigas</name>
    <dbReference type="NCBI Taxonomy" id="1032678"/>
    <lineage>
        <taxon>Eukaryota</taxon>
        <taxon>Fungi</taxon>
        <taxon>Dikarya</taxon>
        <taxon>Ascomycota</taxon>
        <taxon>Pezizomycotina</taxon>
        <taxon>Pezizomycetes</taxon>
        <taxon>Pezizales</taxon>
        <taxon>Discinaceae</taxon>
        <taxon>Discina</taxon>
    </lineage>
</organism>
<feature type="transmembrane region" description="Helical" evidence="1">
    <location>
        <begin position="145"/>
        <end position="163"/>
    </location>
</feature>
<comment type="caution">
    <text evidence="2">The sequence shown here is derived from an EMBL/GenBank/DDBJ whole genome shotgun (WGS) entry which is preliminary data.</text>
</comment>
<feature type="transmembrane region" description="Helical" evidence="1">
    <location>
        <begin position="24"/>
        <end position="43"/>
    </location>
</feature>
<dbReference type="Proteomes" id="UP001447188">
    <property type="component" value="Unassembled WGS sequence"/>
</dbReference>
<protein>
    <submittedName>
        <fullName evidence="2">Uncharacterized protein</fullName>
    </submittedName>
</protein>
<dbReference type="EMBL" id="JBBBZM010000161">
    <property type="protein sequence ID" value="KAL0632595.1"/>
    <property type="molecule type" value="Genomic_DNA"/>
</dbReference>
<sequence length="744" mass="81208">MSENPAPEAEPPKHIVTTQLGHSLAWHTWTVLSLIVTAILFWLNFSEYAIGGEIGQSPKSSANIIGALQLGIKAHELLIVASLLKIARQIIIGNLFDGGILLGLLGAEHAVSSLSFIFTGEFKQSLLFGLKSIFRTDSQPIHRRILWLAIFMFWACVLSALAGPASGVLMIPRVDWKFAGERRYTRSRYNTNPNILIADKGSLDVFGLGSQISGLKFWEYYLENSAWNVSRAGANEMQHSYADGGSVMYVNTTGSYGRLVDEDWNGGTRITCAMQTGSEDVQDQTWGRFPTPMNETLKGWSAVKSTINLVALDAAVTCRARQKIPCSKNATLSGNVDDPDWCYMSVGYSASSGVLRTSRNLILTTDFDGYSPRVWVTEGPKITANSHYSDSLEVVLESQPPRVNAIYRDDNIFNLTVCSFSATLVAGIGTALGVHFKSEKIEYFNYSLSSDGTHAPPRQLLFHENWLDNAYALRREDNFETSPGDTLISRFSFPARPRTVPPLDANMLGVFGNTTRKAGGSTAESEALPAEVTVGGALTYIISWVPNTNSQFSMEFDEIPPQFIDGLGPLKEWPTEYIFRVYQEGYLFRLSSRTGYLGVIVLGLHSLTAIIASLWQLIVTRRVFLGWNNTPEYIMLGAGSPSLAPAYPNTCAGIKTKGVLSGIVMLKETSSGFDGPSFAEARFRPVKESDNANVAVGIAGTPHLEIVTGDPTDLARIGKVDVNDTSKMYGFSGLVGGGGKVKIM</sequence>
<feature type="transmembrane region" description="Helical" evidence="1">
    <location>
        <begin position="596"/>
        <end position="618"/>
    </location>
</feature>
<name>A0ABR3G9I1_9PEZI</name>
<keyword evidence="1" id="KW-0812">Transmembrane</keyword>